<organism evidence="2">
    <name type="scientific">hydrocarbon metagenome</name>
    <dbReference type="NCBI Taxonomy" id="938273"/>
    <lineage>
        <taxon>unclassified sequences</taxon>
        <taxon>metagenomes</taxon>
        <taxon>ecological metagenomes</taxon>
    </lineage>
</organism>
<dbReference type="InterPro" id="IPR009051">
    <property type="entry name" value="Helical_ferredxn"/>
</dbReference>
<comment type="caution">
    <text evidence="2">The sequence shown here is derived from an EMBL/GenBank/DDBJ whole genome shotgun (WGS) entry which is preliminary data.</text>
</comment>
<dbReference type="PROSITE" id="PS00198">
    <property type="entry name" value="4FE4S_FER_1"/>
    <property type="match status" value="2"/>
</dbReference>
<dbReference type="EC" id="1.8.98.1" evidence="2"/>
<dbReference type="InterPro" id="IPR051460">
    <property type="entry name" value="HdrC_iron-sulfur_subunit"/>
</dbReference>
<sequence>MATAIEEDFKNEVLRLAGEEVRTCIQCGTCSASCPTAHLMKPSIRRLVKLCLEGRREEALHNETLWLCTSCLLCTVRCPRGIRPKMVVSALKELADREKIESPGKNYDHLFNKQIEEYGRISELPLIGEFLLFYPQGTVQSMKVGLELLPRGKITLEREQVMGKDEVKRIMEELGK</sequence>
<dbReference type="SMR" id="A0A0W8F5R7"/>
<dbReference type="PANTHER" id="PTHR43255:SF2">
    <property type="entry name" value="HETERODISULFIDE REDUCTASE RELATED PROTEIN"/>
    <property type="match status" value="1"/>
</dbReference>
<dbReference type="GO" id="GO:0051536">
    <property type="term" value="F:iron-sulfur cluster binding"/>
    <property type="evidence" value="ECO:0007669"/>
    <property type="project" value="InterPro"/>
</dbReference>
<keyword evidence="2" id="KW-0560">Oxidoreductase</keyword>
<dbReference type="Pfam" id="PF13183">
    <property type="entry name" value="Fer4_8"/>
    <property type="match status" value="1"/>
</dbReference>
<dbReference type="GO" id="GO:0005886">
    <property type="term" value="C:plasma membrane"/>
    <property type="evidence" value="ECO:0007669"/>
    <property type="project" value="TreeGrafter"/>
</dbReference>
<reference evidence="2" key="1">
    <citation type="journal article" date="2015" name="Proc. Natl. Acad. Sci. U.S.A.">
        <title>Networks of energetic and metabolic interactions define dynamics in microbial communities.</title>
        <authorList>
            <person name="Embree M."/>
            <person name="Liu J.K."/>
            <person name="Al-Bassam M.M."/>
            <person name="Zengler K."/>
        </authorList>
    </citation>
    <scope>NUCLEOTIDE SEQUENCE</scope>
</reference>
<dbReference type="PROSITE" id="PS51379">
    <property type="entry name" value="4FE4S_FER_2"/>
    <property type="match status" value="1"/>
</dbReference>
<dbReference type="SUPFAM" id="SSF46548">
    <property type="entry name" value="alpha-helical ferredoxin"/>
    <property type="match status" value="1"/>
</dbReference>
<protein>
    <submittedName>
        <fullName evidence="2">Cob--com heterodisulfide reductase subunit c</fullName>
        <ecNumber evidence="2">1.8.98.1</ecNumber>
    </submittedName>
</protein>
<dbReference type="InterPro" id="IPR017900">
    <property type="entry name" value="4Fe4S_Fe_S_CS"/>
</dbReference>
<dbReference type="InterPro" id="IPR017896">
    <property type="entry name" value="4Fe4S_Fe-S-bd"/>
</dbReference>
<proteinExistence type="predicted"/>
<evidence type="ECO:0000313" key="2">
    <source>
        <dbReference type="EMBL" id="KUG16173.1"/>
    </source>
</evidence>
<feature type="domain" description="4Fe-4S ferredoxin-type" evidence="1">
    <location>
        <begin position="14"/>
        <end position="45"/>
    </location>
</feature>
<dbReference type="PANTHER" id="PTHR43255">
    <property type="entry name" value="IRON-SULFUR-BINDING OXIDOREDUCTASE FADF-RELATED-RELATED"/>
    <property type="match status" value="1"/>
</dbReference>
<dbReference type="GO" id="GO:0051912">
    <property type="term" value="F:CoB--CoM heterodisulfide reductase activity"/>
    <property type="evidence" value="ECO:0007669"/>
    <property type="project" value="UniProtKB-EC"/>
</dbReference>
<dbReference type="Gene3D" id="1.10.1060.10">
    <property type="entry name" value="Alpha-helical ferredoxin"/>
    <property type="match status" value="1"/>
</dbReference>
<dbReference type="AlphaFoldDB" id="A0A0W8F5R7"/>
<accession>A0A0W8F5R7</accession>
<name>A0A0W8F5R7_9ZZZZ</name>
<evidence type="ECO:0000259" key="1">
    <source>
        <dbReference type="PROSITE" id="PS51379"/>
    </source>
</evidence>
<dbReference type="EMBL" id="LNQE01001511">
    <property type="protein sequence ID" value="KUG16173.1"/>
    <property type="molecule type" value="Genomic_DNA"/>
</dbReference>
<gene>
    <name evidence="2" type="ORF">ASZ90_014154</name>
</gene>